<feature type="compositionally biased region" description="Basic and acidic residues" evidence="1">
    <location>
        <begin position="292"/>
        <end position="301"/>
    </location>
</feature>
<dbReference type="AlphaFoldDB" id="A0A6C0LYU0"/>
<reference evidence="2" key="1">
    <citation type="journal article" date="2020" name="Nature">
        <title>Giant virus diversity and host interactions through global metagenomics.</title>
        <authorList>
            <person name="Schulz F."/>
            <person name="Roux S."/>
            <person name="Paez-Espino D."/>
            <person name="Jungbluth S."/>
            <person name="Walsh D.A."/>
            <person name="Denef V.J."/>
            <person name="McMahon K.D."/>
            <person name="Konstantinidis K.T."/>
            <person name="Eloe-Fadrosh E.A."/>
            <person name="Kyrpides N.C."/>
            <person name="Woyke T."/>
        </authorList>
    </citation>
    <scope>NUCLEOTIDE SEQUENCE</scope>
    <source>
        <strain evidence="2">GVMAG-S-1029409-49</strain>
    </source>
</reference>
<evidence type="ECO:0008006" key="3">
    <source>
        <dbReference type="Google" id="ProtNLM"/>
    </source>
</evidence>
<name>A0A6C0LYU0_9ZZZZ</name>
<dbReference type="Gene3D" id="1.25.40.20">
    <property type="entry name" value="Ankyrin repeat-containing domain"/>
    <property type="match status" value="1"/>
</dbReference>
<evidence type="ECO:0000313" key="2">
    <source>
        <dbReference type="EMBL" id="QHU35550.1"/>
    </source>
</evidence>
<dbReference type="SUPFAM" id="SSF48403">
    <property type="entry name" value="Ankyrin repeat"/>
    <property type="match status" value="1"/>
</dbReference>
<evidence type="ECO:0000256" key="1">
    <source>
        <dbReference type="SAM" id="MobiDB-lite"/>
    </source>
</evidence>
<dbReference type="InterPro" id="IPR036770">
    <property type="entry name" value="Ankyrin_rpt-contain_sf"/>
</dbReference>
<protein>
    <recommendedName>
        <fullName evidence="3">Ankyrin repeat protein</fullName>
    </recommendedName>
</protein>
<dbReference type="EMBL" id="MN740609">
    <property type="protein sequence ID" value="QHU35550.1"/>
    <property type="molecule type" value="Genomic_DNA"/>
</dbReference>
<accession>A0A6C0LYU0</accession>
<organism evidence="2">
    <name type="scientific">viral metagenome</name>
    <dbReference type="NCBI Taxonomy" id="1070528"/>
    <lineage>
        <taxon>unclassified sequences</taxon>
        <taxon>metagenomes</taxon>
        <taxon>organismal metagenomes</taxon>
    </lineage>
</organism>
<proteinExistence type="predicted"/>
<feature type="compositionally biased region" description="Basic residues" evidence="1">
    <location>
        <begin position="17"/>
        <end position="26"/>
    </location>
</feature>
<feature type="region of interest" description="Disordered" evidence="1">
    <location>
        <begin position="281"/>
        <end position="317"/>
    </location>
</feature>
<feature type="region of interest" description="Disordered" evidence="1">
    <location>
        <begin position="1"/>
        <end position="26"/>
    </location>
</feature>
<sequence>MATNNQITEYDESANGAKKRSVRKLARPPDSDTRYWVKNIPDAESALPELTRVLSRGGYGGAALDVLCSAAADLYSETYGETSFIYSNAVVAALKGKHMKLAAHLLAEVAPGSRFECAMIDRAKAGDVAGVRMIYERLPPGTGRRAARKAMYRAIEHRQLAVVTYLLDVGASSADHVLVSAAHRGDEELMRLALDRGATRLRSALSTAICKQNTKAMRFLRAAGAVPTMRDVDLCEHNSDGDYDKYDLVWLVRAWVAESADRPDDAAAAYARAASAEPIDVYSGTDTQSDVSTDHPSRDDMSADSEEESEATPKDGVRVEVVSLNGSVYQSLRGAVLTGGQVGNFFG</sequence>